<evidence type="ECO:0000313" key="2">
    <source>
        <dbReference type="EMBL" id="KAK4468531.1"/>
    </source>
</evidence>
<keyword evidence="3" id="KW-1185">Reference proteome</keyword>
<name>A0AAE1Z6K4_SCHME</name>
<comment type="caution">
    <text evidence="2">The sequence shown here is derived from an EMBL/GenBank/DDBJ whole genome shotgun (WGS) entry which is preliminary data.</text>
</comment>
<reference evidence="2" key="2">
    <citation type="journal article" date="2023" name="Infect Dis Poverty">
        <title>Chromosome-scale genome of the human blood fluke Schistosoma mekongi and its implications for public health.</title>
        <authorList>
            <person name="Zhou M."/>
            <person name="Xu L."/>
            <person name="Xu D."/>
            <person name="Chen W."/>
            <person name="Khan J."/>
            <person name="Hu Y."/>
            <person name="Huang H."/>
            <person name="Wei H."/>
            <person name="Zhang Y."/>
            <person name="Chusongsang P."/>
            <person name="Tanasarnprasert K."/>
            <person name="Hu X."/>
            <person name="Limpanont Y."/>
            <person name="Lv Z."/>
        </authorList>
    </citation>
    <scope>NUCLEOTIDE SEQUENCE</scope>
    <source>
        <strain evidence="2">LV_2022a</strain>
    </source>
</reference>
<organism evidence="2 3">
    <name type="scientific">Schistosoma mekongi</name>
    <name type="common">Parasitic worm</name>
    <dbReference type="NCBI Taxonomy" id="38744"/>
    <lineage>
        <taxon>Eukaryota</taxon>
        <taxon>Metazoa</taxon>
        <taxon>Spiralia</taxon>
        <taxon>Lophotrochozoa</taxon>
        <taxon>Platyhelminthes</taxon>
        <taxon>Trematoda</taxon>
        <taxon>Digenea</taxon>
        <taxon>Strigeidida</taxon>
        <taxon>Schistosomatoidea</taxon>
        <taxon>Schistosomatidae</taxon>
        <taxon>Schistosoma</taxon>
    </lineage>
</organism>
<sequence length="264" mass="30387">MGLPKISNQINEIRPQAPRNPQNRISSIANNSHNRYLIHCKKHLKEILSSGVLGVEAASLDIIELTPADKYTKIDVNCKLPICNNFDKPLVKRSPTALAFYIQQYMNSASGELRSVLHKSYPKMKIPFFQFSITEEAYLVNALPSELENIQSSDNVSNTTILPAFIKPSNVYGLERDKLIRIINSRLKSTRKKCYPSEPRNLISDSYKEVNNPRECNHLDQTSTAAWARYWKERQDWRAIAKRDRRLAHQSVGLEFLTMRNQKE</sequence>
<feature type="region of interest" description="Disordered" evidence="1">
    <location>
        <begin position="1"/>
        <end position="23"/>
    </location>
</feature>
<dbReference type="EMBL" id="JALJAT010000006">
    <property type="protein sequence ID" value="KAK4468531.1"/>
    <property type="molecule type" value="Genomic_DNA"/>
</dbReference>
<dbReference type="AlphaFoldDB" id="A0AAE1Z6K4"/>
<reference evidence="2" key="1">
    <citation type="submission" date="2022-04" db="EMBL/GenBank/DDBJ databases">
        <authorList>
            <person name="Xu L."/>
            <person name="Lv Z."/>
        </authorList>
    </citation>
    <scope>NUCLEOTIDE SEQUENCE</scope>
    <source>
        <strain evidence="2">LV_2022a</strain>
    </source>
</reference>
<dbReference type="Proteomes" id="UP001292079">
    <property type="component" value="Unassembled WGS sequence"/>
</dbReference>
<gene>
    <name evidence="2" type="ORF">MN116_007729</name>
</gene>
<evidence type="ECO:0000313" key="3">
    <source>
        <dbReference type="Proteomes" id="UP001292079"/>
    </source>
</evidence>
<protein>
    <submittedName>
        <fullName evidence="2">Uncharacterized protein</fullName>
    </submittedName>
</protein>
<accession>A0AAE1Z6K4</accession>
<proteinExistence type="predicted"/>
<evidence type="ECO:0000256" key="1">
    <source>
        <dbReference type="SAM" id="MobiDB-lite"/>
    </source>
</evidence>
<feature type="compositionally biased region" description="Polar residues" evidence="1">
    <location>
        <begin position="1"/>
        <end position="11"/>
    </location>
</feature>